<dbReference type="InterPro" id="IPR011990">
    <property type="entry name" value="TPR-like_helical_dom_sf"/>
</dbReference>
<dbReference type="PANTHER" id="PTHR46430:SF2">
    <property type="entry name" value="CHITIN SYNTHASE REGULATORY FACTOR 4"/>
    <property type="match status" value="1"/>
</dbReference>
<gene>
    <name evidence="3" type="ORF">THAOC_18638</name>
</gene>
<feature type="region of interest" description="Disordered" evidence="2">
    <location>
        <begin position="317"/>
        <end position="461"/>
    </location>
</feature>
<dbReference type="Proteomes" id="UP000266841">
    <property type="component" value="Unassembled WGS sequence"/>
</dbReference>
<comment type="caution">
    <text evidence="3">The sequence shown here is derived from an EMBL/GenBank/DDBJ whole genome shotgun (WGS) entry which is preliminary data.</text>
</comment>
<reference evidence="3 4" key="1">
    <citation type="journal article" date="2012" name="Genome Biol.">
        <title>Genome and low-iron response of an oceanic diatom adapted to chronic iron limitation.</title>
        <authorList>
            <person name="Lommer M."/>
            <person name="Specht M."/>
            <person name="Roy A.S."/>
            <person name="Kraemer L."/>
            <person name="Andreson R."/>
            <person name="Gutowska M.A."/>
            <person name="Wolf J."/>
            <person name="Bergner S.V."/>
            <person name="Schilhabel M.B."/>
            <person name="Klostermeier U.C."/>
            <person name="Beiko R.G."/>
            <person name="Rosenstiel P."/>
            <person name="Hippler M."/>
            <person name="Laroche J."/>
        </authorList>
    </citation>
    <scope>NUCLEOTIDE SEQUENCE [LARGE SCALE GENOMIC DNA]</scope>
    <source>
        <strain evidence="3 4">CCMP1005</strain>
    </source>
</reference>
<evidence type="ECO:0000313" key="4">
    <source>
        <dbReference type="Proteomes" id="UP000266841"/>
    </source>
</evidence>
<keyword evidence="1" id="KW-0677">Repeat</keyword>
<dbReference type="Pfam" id="PF08238">
    <property type="entry name" value="Sel1"/>
    <property type="match status" value="2"/>
</dbReference>
<evidence type="ECO:0000256" key="2">
    <source>
        <dbReference type="SAM" id="MobiDB-lite"/>
    </source>
</evidence>
<name>K0SRI3_THAOC</name>
<evidence type="ECO:0000256" key="1">
    <source>
        <dbReference type="ARBA" id="ARBA00022737"/>
    </source>
</evidence>
<dbReference type="PANTHER" id="PTHR46430">
    <property type="entry name" value="PROTEIN SKT5-RELATED"/>
    <property type="match status" value="1"/>
</dbReference>
<dbReference type="SMART" id="SM00671">
    <property type="entry name" value="SEL1"/>
    <property type="match status" value="2"/>
</dbReference>
<sequence length="461" mass="51048">MQSLDDHANCPAVCTIAAFLPLLHSRNNPTPTFASSLRREIYFWGRVRSGTPDIPATRKSSNQRQLAPPLSTGDSRAASLPSSVRGCSRQVDAAAGPARVTPLHTHPLFHATPTDFTRGEQEHEDLWCMREGPAEGVLQRQAMEAQEEPAKVQRIMPGPDSYDEDLPRIQKRVNTGDPVAINYLADCYLDGSYGLEKDMPKAIELLERAAELGFNRSHFKLGVVFDKNTDDRGIDKDMVRAVEHYEFAAMRGHASSRHILGCIELNMGNYGLALKHWMISAKLGMRLLWMESRTFKEMRSPKRDEAEAFQREIERMRKPVDRVGHGPRLAVLEPVGDPVPRQDQEDERPHDRHGPARAKKKGSGRERRGGGGGRQNDKTIKDDSNERSQDVPREGKNAPSQDGAFGQPPPSALAAGPGVHVRPHELLLHGETPPEPPPEPRRGASSSSVALRPQVEVLVAP</sequence>
<dbReference type="AlphaFoldDB" id="K0SRI3"/>
<keyword evidence="4" id="KW-1185">Reference proteome</keyword>
<feature type="compositionally biased region" description="Basic and acidic residues" evidence="2">
    <location>
        <begin position="363"/>
        <end position="396"/>
    </location>
</feature>
<dbReference type="Gene3D" id="1.25.40.10">
    <property type="entry name" value="Tetratricopeptide repeat domain"/>
    <property type="match status" value="1"/>
</dbReference>
<proteinExistence type="predicted"/>
<dbReference type="InterPro" id="IPR006597">
    <property type="entry name" value="Sel1-like"/>
</dbReference>
<organism evidence="3 4">
    <name type="scientific">Thalassiosira oceanica</name>
    <name type="common">Marine diatom</name>
    <dbReference type="NCBI Taxonomy" id="159749"/>
    <lineage>
        <taxon>Eukaryota</taxon>
        <taxon>Sar</taxon>
        <taxon>Stramenopiles</taxon>
        <taxon>Ochrophyta</taxon>
        <taxon>Bacillariophyta</taxon>
        <taxon>Coscinodiscophyceae</taxon>
        <taxon>Thalassiosirophycidae</taxon>
        <taxon>Thalassiosirales</taxon>
        <taxon>Thalassiosiraceae</taxon>
        <taxon>Thalassiosira</taxon>
    </lineage>
</organism>
<feature type="compositionally biased region" description="Basic and acidic residues" evidence="2">
    <location>
        <begin position="340"/>
        <end position="354"/>
    </location>
</feature>
<dbReference type="SUPFAM" id="SSF81901">
    <property type="entry name" value="HCP-like"/>
    <property type="match status" value="1"/>
</dbReference>
<dbReference type="InterPro" id="IPR051726">
    <property type="entry name" value="Chitin_Synth_Reg"/>
</dbReference>
<feature type="region of interest" description="Disordered" evidence="2">
    <location>
        <begin position="52"/>
        <end position="95"/>
    </location>
</feature>
<protein>
    <submittedName>
        <fullName evidence="3">Uncharacterized protein</fullName>
    </submittedName>
</protein>
<dbReference type="OrthoDB" id="202041at2759"/>
<accession>K0SRI3</accession>
<evidence type="ECO:0000313" key="3">
    <source>
        <dbReference type="EMBL" id="EJK60942.1"/>
    </source>
</evidence>
<dbReference type="EMBL" id="AGNL01020557">
    <property type="protein sequence ID" value="EJK60942.1"/>
    <property type="molecule type" value="Genomic_DNA"/>
</dbReference>